<feature type="transmembrane region" description="Helical" evidence="5">
    <location>
        <begin position="273"/>
        <end position="291"/>
    </location>
</feature>
<feature type="domain" description="Integral membrane bound transporter" evidence="6">
    <location>
        <begin position="192"/>
        <end position="317"/>
    </location>
</feature>
<keyword evidence="2 5" id="KW-0812">Transmembrane</keyword>
<sequence>MSGDQRVVDAIGVDGKVTLMWTEALRALVCMAPMVVYAALGHSTYLVVLGQGGFFFSSLFLPSKTEARMVMGSVILALGLGFYLMGGAVAPYPLVAVAFTFMVCLNLSFLSGWAVGGPLALTLVMIFTAGLNTGGPEKASANFLAFAAVLGWSAIISLLPVWTPIPAPKVDPTVPDRDLAEQGLRMAIGASLALAVSYAAGFAKLGWAPSAVGNITRYDPQLSEKRAIARMIGTLVGAVLASIALAFITSPAILVLLGGLFGVLNGLFKKTKLGMVPIFYTATILLLYTANDITSGGSTIWERIAYNFVGIVIAVIVVVYPFPNLMRRINPNTTISK</sequence>
<evidence type="ECO:0000256" key="5">
    <source>
        <dbReference type="SAM" id="Phobius"/>
    </source>
</evidence>
<feature type="transmembrane region" description="Helical" evidence="5">
    <location>
        <begin position="183"/>
        <end position="207"/>
    </location>
</feature>
<feature type="transmembrane region" description="Helical" evidence="5">
    <location>
        <begin position="110"/>
        <end position="131"/>
    </location>
</feature>
<evidence type="ECO:0000256" key="1">
    <source>
        <dbReference type="ARBA" id="ARBA00004141"/>
    </source>
</evidence>
<gene>
    <name evidence="7" type="ORF">FBY41_2919</name>
</gene>
<dbReference type="RefSeq" id="WP_141844895.1">
    <property type="nucleotide sequence ID" value="NZ_VFPM01000002.1"/>
</dbReference>
<feature type="transmembrane region" description="Helical" evidence="5">
    <location>
        <begin position="143"/>
        <end position="163"/>
    </location>
</feature>
<feature type="transmembrane region" description="Helical" evidence="5">
    <location>
        <begin position="69"/>
        <end position="90"/>
    </location>
</feature>
<evidence type="ECO:0000313" key="8">
    <source>
        <dbReference type="Proteomes" id="UP000316747"/>
    </source>
</evidence>
<evidence type="ECO:0000313" key="7">
    <source>
        <dbReference type="EMBL" id="TQM62874.1"/>
    </source>
</evidence>
<dbReference type="AlphaFoldDB" id="A0A543HWZ2"/>
<keyword evidence="8" id="KW-1185">Reference proteome</keyword>
<name>A0A543HWZ2_9MICO</name>
<organism evidence="7 8">
    <name type="scientific">Humibacillus xanthopallidus</name>
    <dbReference type="NCBI Taxonomy" id="412689"/>
    <lineage>
        <taxon>Bacteria</taxon>
        <taxon>Bacillati</taxon>
        <taxon>Actinomycetota</taxon>
        <taxon>Actinomycetes</taxon>
        <taxon>Micrococcales</taxon>
        <taxon>Intrasporangiaceae</taxon>
        <taxon>Humibacillus</taxon>
    </lineage>
</organism>
<keyword evidence="3 5" id="KW-1133">Transmembrane helix</keyword>
<proteinExistence type="predicted"/>
<dbReference type="Proteomes" id="UP000316747">
    <property type="component" value="Unassembled WGS sequence"/>
</dbReference>
<keyword evidence="4 5" id="KW-0472">Membrane</keyword>
<evidence type="ECO:0000256" key="3">
    <source>
        <dbReference type="ARBA" id="ARBA00022989"/>
    </source>
</evidence>
<dbReference type="InterPro" id="IPR049453">
    <property type="entry name" value="Memb_transporter_dom"/>
</dbReference>
<dbReference type="Pfam" id="PF13515">
    <property type="entry name" value="FUSC_2"/>
    <property type="match status" value="1"/>
</dbReference>
<dbReference type="GO" id="GO:0016020">
    <property type="term" value="C:membrane"/>
    <property type="evidence" value="ECO:0007669"/>
    <property type="project" value="UniProtKB-SubCell"/>
</dbReference>
<evidence type="ECO:0000259" key="6">
    <source>
        <dbReference type="Pfam" id="PF13515"/>
    </source>
</evidence>
<evidence type="ECO:0000256" key="4">
    <source>
        <dbReference type="ARBA" id="ARBA00023136"/>
    </source>
</evidence>
<evidence type="ECO:0000256" key="2">
    <source>
        <dbReference type="ARBA" id="ARBA00022692"/>
    </source>
</evidence>
<comment type="caution">
    <text evidence="7">The sequence shown here is derived from an EMBL/GenBank/DDBJ whole genome shotgun (WGS) entry which is preliminary data.</text>
</comment>
<comment type="subcellular location">
    <subcellularLocation>
        <location evidence="1">Membrane</location>
        <topology evidence="1">Multi-pass membrane protein</topology>
    </subcellularLocation>
</comment>
<dbReference type="EMBL" id="VFPM01000002">
    <property type="protein sequence ID" value="TQM62874.1"/>
    <property type="molecule type" value="Genomic_DNA"/>
</dbReference>
<feature type="transmembrane region" description="Helical" evidence="5">
    <location>
        <begin position="303"/>
        <end position="322"/>
    </location>
</feature>
<protein>
    <submittedName>
        <fullName evidence="7">Fusaric acid resistance family protein</fullName>
    </submittedName>
</protein>
<reference evidence="7 8" key="1">
    <citation type="submission" date="2019-06" db="EMBL/GenBank/DDBJ databases">
        <title>Genome sequencing of plant associated microbes to promote plant fitness in Sorghum bicolor and Oryza sativa.</title>
        <authorList>
            <person name="Coleman-Derr D."/>
        </authorList>
    </citation>
    <scope>NUCLEOTIDE SEQUENCE [LARGE SCALE GENOMIC DNA]</scope>
    <source>
        <strain evidence="7 8">KV-663</strain>
    </source>
</reference>
<accession>A0A543HWZ2</accession>